<evidence type="ECO:0000256" key="4">
    <source>
        <dbReference type="ARBA" id="ARBA00022840"/>
    </source>
</evidence>
<dbReference type="PRINTS" id="PR00119">
    <property type="entry name" value="CATATPASE"/>
</dbReference>
<feature type="compositionally biased region" description="Basic and acidic residues" evidence="9">
    <location>
        <begin position="47"/>
        <end position="56"/>
    </location>
</feature>
<feature type="transmembrane region" description="Helical" evidence="10">
    <location>
        <begin position="100"/>
        <end position="116"/>
    </location>
</feature>
<dbReference type="Pfam" id="PF13246">
    <property type="entry name" value="Cation_ATPase"/>
    <property type="match status" value="1"/>
</dbReference>
<dbReference type="InterPro" id="IPR059000">
    <property type="entry name" value="ATPase_P-type_domA"/>
</dbReference>
<feature type="transmembrane region" description="Helical" evidence="10">
    <location>
        <begin position="856"/>
        <end position="875"/>
    </location>
</feature>
<dbReference type="Pfam" id="PF00690">
    <property type="entry name" value="Cation_ATPase_N"/>
    <property type="match status" value="1"/>
</dbReference>
<dbReference type="InterPro" id="IPR023299">
    <property type="entry name" value="ATPase_P-typ_cyto_dom_N"/>
</dbReference>
<comment type="catalytic activity">
    <reaction evidence="8">
        <text>ATP + H2O = ADP + phosphate + H(+)</text>
        <dbReference type="Rhea" id="RHEA:13065"/>
        <dbReference type="ChEBI" id="CHEBI:15377"/>
        <dbReference type="ChEBI" id="CHEBI:15378"/>
        <dbReference type="ChEBI" id="CHEBI:30616"/>
        <dbReference type="ChEBI" id="CHEBI:43474"/>
        <dbReference type="ChEBI" id="CHEBI:456216"/>
    </reaction>
</comment>
<dbReference type="SMART" id="SM00831">
    <property type="entry name" value="Cation_ATPase_N"/>
    <property type="match status" value="1"/>
</dbReference>
<protein>
    <submittedName>
        <fullName evidence="12">Cation-transporting P-type ATPase</fullName>
    </submittedName>
</protein>
<evidence type="ECO:0000256" key="7">
    <source>
        <dbReference type="ARBA" id="ARBA00023136"/>
    </source>
</evidence>
<dbReference type="Proteomes" id="UP001499967">
    <property type="component" value="Unassembled WGS sequence"/>
</dbReference>
<dbReference type="SFLD" id="SFLDG00002">
    <property type="entry name" value="C1.7:_P-type_atpase_like"/>
    <property type="match status" value="1"/>
</dbReference>
<evidence type="ECO:0000256" key="5">
    <source>
        <dbReference type="ARBA" id="ARBA00022967"/>
    </source>
</evidence>
<dbReference type="NCBIfam" id="TIGR01494">
    <property type="entry name" value="ATPase_P-type"/>
    <property type="match status" value="2"/>
</dbReference>
<dbReference type="EMBL" id="BAAAHP010000014">
    <property type="protein sequence ID" value="GAA0922348.1"/>
    <property type="molecule type" value="Genomic_DNA"/>
</dbReference>
<dbReference type="SFLD" id="SFLDF00027">
    <property type="entry name" value="p-type_atpase"/>
    <property type="match status" value="1"/>
</dbReference>
<dbReference type="InterPro" id="IPR036412">
    <property type="entry name" value="HAD-like_sf"/>
</dbReference>
<dbReference type="PRINTS" id="PR00120">
    <property type="entry name" value="HATPASE"/>
</dbReference>
<feature type="transmembrane region" description="Helical" evidence="10">
    <location>
        <begin position="290"/>
        <end position="315"/>
    </location>
</feature>
<dbReference type="InterPro" id="IPR006068">
    <property type="entry name" value="ATPase_P-typ_cation-transptr_C"/>
</dbReference>
<feature type="compositionally biased region" description="Gly residues" evidence="9">
    <location>
        <begin position="1"/>
        <end position="11"/>
    </location>
</feature>
<evidence type="ECO:0000256" key="8">
    <source>
        <dbReference type="ARBA" id="ARBA00049360"/>
    </source>
</evidence>
<keyword evidence="3" id="KW-0547">Nucleotide-binding</keyword>
<dbReference type="Pfam" id="PF00689">
    <property type="entry name" value="Cation_ATPase_C"/>
    <property type="match status" value="1"/>
</dbReference>
<dbReference type="InterPro" id="IPR044492">
    <property type="entry name" value="P_typ_ATPase_HD_dom"/>
</dbReference>
<dbReference type="PROSITE" id="PS00154">
    <property type="entry name" value="ATPASE_E1_E2"/>
    <property type="match status" value="1"/>
</dbReference>
<dbReference type="Gene3D" id="3.40.1110.10">
    <property type="entry name" value="Calcium-transporting ATPase, cytoplasmic domain N"/>
    <property type="match status" value="1"/>
</dbReference>
<feature type="region of interest" description="Disordered" evidence="9">
    <location>
        <begin position="39"/>
        <end position="60"/>
    </location>
</feature>
<feature type="domain" description="Cation-transporting P-type ATPase N-terminal" evidence="11">
    <location>
        <begin position="23"/>
        <end position="96"/>
    </location>
</feature>
<keyword evidence="7 10" id="KW-0472">Membrane</keyword>
<dbReference type="PANTHER" id="PTHR42861">
    <property type="entry name" value="CALCIUM-TRANSPORTING ATPASE"/>
    <property type="match status" value="1"/>
</dbReference>
<keyword evidence="2 10" id="KW-0812">Transmembrane</keyword>
<evidence type="ECO:0000259" key="11">
    <source>
        <dbReference type="SMART" id="SM00831"/>
    </source>
</evidence>
<keyword evidence="5" id="KW-1278">Translocase</keyword>
<dbReference type="InterPro" id="IPR023298">
    <property type="entry name" value="ATPase_P-typ_TM_dom_sf"/>
</dbReference>
<feature type="transmembrane region" description="Helical" evidence="10">
    <location>
        <begin position="742"/>
        <end position="762"/>
    </location>
</feature>
<dbReference type="InterPro" id="IPR004014">
    <property type="entry name" value="ATPase_P-typ_cation-transptr_N"/>
</dbReference>
<dbReference type="InterPro" id="IPR018303">
    <property type="entry name" value="ATPase_P-typ_P_site"/>
</dbReference>
<feature type="transmembrane region" description="Helical" evidence="10">
    <location>
        <begin position="783"/>
        <end position="810"/>
    </location>
</feature>
<evidence type="ECO:0000256" key="1">
    <source>
        <dbReference type="ARBA" id="ARBA00004651"/>
    </source>
</evidence>
<comment type="subcellular location">
    <subcellularLocation>
        <location evidence="1">Cell membrane</location>
        <topology evidence="1">Multi-pass membrane protein</topology>
    </subcellularLocation>
</comment>
<comment type="caution">
    <text evidence="12">The sequence shown here is derived from an EMBL/GenBank/DDBJ whole genome shotgun (WGS) entry which is preliminary data.</text>
</comment>
<dbReference type="Gene3D" id="1.20.1110.10">
    <property type="entry name" value="Calcium-transporting ATPase, transmembrane domain"/>
    <property type="match status" value="1"/>
</dbReference>
<evidence type="ECO:0000256" key="2">
    <source>
        <dbReference type="ARBA" id="ARBA00022692"/>
    </source>
</evidence>
<feature type="compositionally biased region" description="Low complexity" evidence="9">
    <location>
        <begin position="12"/>
        <end position="23"/>
    </location>
</feature>
<sequence>MDERTGTGGPTAPGTGPDLGPAGWHAAPAQDVLERLASHPGGLSTDEAGRRLDRYGPNELTRQEGPSAWTVLVRQLASPLIYTLLISAGVAFALGDIPDGSVVLGVVVLNALIGFVQEHRAGRAIQALARLVAEPATVRRDGQWTQAPAEHLVPGDVVSVEAGARVVADLRLLNARGLRADESALTGESVPVDKAADAVEADAELAERRSMLHGGSIVTTGTAEAVVVETGDRTELGRISGLLAGVEDTQTPLTRSITRLGAVITKVIGVVAVALLAVALLRGYPVADAVLAAITLAVAAIPEGLPAIVTIALAVGVQRMARRRAVVRELPAVETLGSTSVICTDKTGTLTRNEMTVRRAWVPTGHEVEFDGVGYTAGGRMRGADRLAPDGATAVRQLLEAGALANEAHLDGDGYLRSVLGDPTDGALLVAAERGGIDLQALFRDRRPLAVLPFDSQRQYMASTPAPVGEEQVVTYLKGAPEVLLTHVDPAAAAAAHTAFDAYAADGLRVLAIARTDGVHSDDALNDDPPNDDPLKDAALELLGLVALIDPARPGVVEAVAECHRAGISVKMITGDHAATAAAIGRDLGIAGEAPPMTGAEIGQSSEEDLRERVRTTDVFARVAPEHKLRLVRALQDGGAVTAMTGDGVNDAPALRQADIGVAMGRAGTAAAKEAADIVLGDDDFSTIRAAVEEGRRVYDNLVKALAFALPTNVGEGLVILVAVLAFPVIGGVPVLPIEPVQILWINLVATVSLALPIAFEAQEPGAMDRPPRRPDEPLLSRFVVARTAYVGVLMAAVAIALFLLVAPAAGGTGEVAQAQTLAVTSLAFFQIFYLLMCRTLTAPVRTIGWTSNRYVFLGIAVLLVLQAGVVHLPFLQALFRTADLSIQQWALAAAAGAVVVPVVATEKWWSRRKSSLVINERNAR</sequence>
<dbReference type="SFLD" id="SFLDS00003">
    <property type="entry name" value="Haloacid_Dehalogenase"/>
    <property type="match status" value="1"/>
</dbReference>
<dbReference type="SUPFAM" id="SSF56784">
    <property type="entry name" value="HAD-like"/>
    <property type="match status" value="1"/>
</dbReference>
<dbReference type="RefSeq" id="WP_343938547.1">
    <property type="nucleotide sequence ID" value="NZ_BAAAHP010000014.1"/>
</dbReference>
<keyword evidence="4" id="KW-0067">ATP-binding</keyword>
<evidence type="ECO:0000313" key="13">
    <source>
        <dbReference type="Proteomes" id="UP001499967"/>
    </source>
</evidence>
<evidence type="ECO:0000256" key="9">
    <source>
        <dbReference type="SAM" id="MobiDB-lite"/>
    </source>
</evidence>
<proteinExistence type="predicted"/>
<organism evidence="12 13">
    <name type="scientific">Pseudonocardia zijingensis</name>
    <dbReference type="NCBI Taxonomy" id="153376"/>
    <lineage>
        <taxon>Bacteria</taxon>
        <taxon>Bacillati</taxon>
        <taxon>Actinomycetota</taxon>
        <taxon>Actinomycetes</taxon>
        <taxon>Pseudonocardiales</taxon>
        <taxon>Pseudonocardiaceae</taxon>
        <taxon>Pseudonocardia</taxon>
    </lineage>
</organism>
<evidence type="ECO:0000256" key="3">
    <source>
        <dbReference type="ARBA" id="ARBA00022741"/>
    </source>
</evidence>
<dbReference type="SUPFAM" id="SSF81660">
    <property type="entry name" value="Metal cation-transporting ATPase, ATP-binding domain N"/>
    <property type="match status" value="1"/>
</dbReference>
<dbReference type="Pfam" id="PF00122">
    <property type="entry name" value="E1-E2_ATPase"/>
    <property type="match status" value="1"/>
</dbReference>
<dbReference type="SUPFAM" id="SSF81665">
    <property type="entry name" value="Calcium ATPase, transmembrane domain M"/>
    <property type="match status" value="1"/>
</dbReference>
<dbReference type="InterPro" id="IPR008250">
    <property type="entry name" value="ATPase_P-typ_transduc_dom_A_sf"/>
</dbReference>
<evidence type="ECO:0000313" key="12">
    <source>
        <dbReference type="EMBL" id="GAA0922348.1"/>
    </source>
</evidence>
<feature type="transmembrane region" description="Helical" evidence="10">
    <location>
        <begin position="263"/>
        <end position="284"/>
    </location>
</feature>
<feature type="transmembrane region" description="Helical" evidence="10">
    <location>
        <begin position="76"/>
        <end position="94"/>
    </location>
</feature>
<feature type="transmembrane region" description="Helical" evidence="10">
    <location>
        <begin position="816"/>
        <end position="836"/>
    </location>
</feature>
<evidence type="ECO:0000256" key="10">
    <source>
        <dbReference type="SAM" id="Phobius"/>
    </source>
</evidence>
<name>A0ABP3ZKG4_9PSEU</name>
<feature type="transmembrane region" description="Helical" evidence="10">
    <location>
        <begin position="887"/>
        <end position="905"/>
    </location>
</feature>
<reference evidence="13" key="1">
    <citation type="journal article" date="2019" name="Int. J. Syst. Evol. Microbiol.">
        <title>The Global Catalogue of Microorganisms (GCM) 10K type strain sequencing project: providing services to taxonomists for standard genome sequencing and annotation.</title>
        <authorList>
            <consortium name="The Broad Institute Genomics Platform"/>
            <consortium name="The Broad Institute Genome Sequencing Center for Infectious Disease"/>
            <person name="Wu L."/>
            <person name="Ma J."/>
        </authorList>
    </citation>
    <scope>NUCLEOTIDE SEQUENCE [LARGE SCALE GENOMIC DNA]</scope>
    <source>
        <strain evidence="13">JCM 11117</strain>
    </source>
</reference>
<dbReference type="InterPro" id="IPR001757">
    <property type="entry name" value="P_typ_ATPase"/>
</dbReference>
<keyword evidence="6 10" id="KW-1133">Transmembrane helix</keyword>
<feature type="region of interest" description="Disordered" evidence="9">
    <location>
        <begin position="1"/>
        <end position="25"/>
    </location>
</feature>
<accession>A0ABP3ZKG4</accession>
<dbReference type="InterPro" id="IPR023214">
    <property type="entry name" value="HAD_sf"/>
</dbReference>
<dbReference type="Gene3D" id="3.40.50.1000">
    <property type="entry name" value="HAD superfamily/HAD-like"/>
    <property type="match status" value="1"/>
</dbReference>
<gene>
    <name evidence="12" type="ORF">GCM10009559_05770</name>
</gene>
<dbReference type="SUPFAM" id="SSF81653">
    <property type="entry name" value="Calcium ATPase, transduction domain A"/>
    <property type="match status" value="1"/>
</dbReference>
<dbReference type="Gene3D" id="2.70.150.10">
    <property type="entry name" value="Calcium-transporting ATPase, cytoplasmic transduction domain A"/>
    <property type="match status" value="1"/>
</dbReference>
<keyword evidence="13" id="KW-1185">Reference proteome</keyword>
<evidence type="ECO:0000256" key="6">
    <source>
        <dbReference type="ARBA" id="ARBA00022989"/>
    </source>
</evidence>
<feature type="transmembrane region" description="Helical" evidence="10">
    <location>
        <begin position="705"/>
        <end position="730"/>
    </location>
</feature>